<evidence type="ECO:0000313" key="5">
    <source>
        <dbReference type="Proteomes" id="UP000593563"/>
    </source>
</evidence>
<dbReference type="InterPro" id="IPR013083">
    <property type="entry name" value="Znf_RING/FYVE/PHD"/>
</dbReference>
<sequence>MGNSESTSDDSSDYLPHQYPHAGSSLEPNSRMKQQATHIADNYSSVEQVISSLREAGLESSNLILGIDFTKSNEWTGLPQHAYYFLNIQLHDPLIPNRVAFPGRKDPCTLGLTSNHDINQKTKSKLLSSIYYTLPGPAAASVLTVSGDVQVTRGPDIPPGRFSPQEQATVNSIVAARKVGGPRVKSLPPPREVLEHDSAIKEIPHMTILDSNEPKGPAEQVCPICLTNPKDMAFGCGHLTCKECGVTLSLCPLCREPIRTRLRLFS</sequence>
<feature type="domain" description="RING-type" evidence="3">
    <location>
        <begin position="222"/>
        <end position="255"/>
    </location>
</feature>
<dbReference type="Gene3D" id="3.30.40.10">
    <property type="entry name" value="Zinc/RING finger domain, C3HC4 (zinc finger)"/>
    <property type="match status" value="1"/>
</dbReference>
<evidence type="ECO:0000256" key="1">
    <source>
        <dbReference type="PROSITE-ProRule" id="PRU00175"/>
    </source>
</evidence>
<dbReference type="GO" id="GO:0005634">
    <property type="term" value="C:nucleus"/>
    <property type="evidence" value="ECO:0007669"/>
    <property type="project" value="TreeGrafter"/>
</dbReference>
<dbReference type="InterPro" id="IPR001841">
    <property type="entry name" value="Znf_RING"/>
</dbReference>
<keyword evidence="1" id="KW-0863">Zinc-finger</keyword>
<evidence type="ECO:0000256" key="2">
    <source>
        <dbReference type="SAM" id="MobiDB-lite"/>
    </source>
</evidence>
<organism evidence="4 5">
    <name type="scientific">Apium graveolens</name>
    <name type="common">Celery</name>
    <dbReference type="NCBI Taxonomy" id="4045"/>
    <lineage>
        <taxon>Eukaryota</taxon>
        <taxon>Viridiplantae</taxon>
        <taxon>Streptophyta</taxon>
        <taxon>Embryophyta</taxon>
        <taxon>Tracheophyta</taxon>
        <taxon>Spermatophyta</taxon>
        <taxon>Magnoliopsida</taxon>
        <taxon>eudicotyledons</taxon>
        <taxon>Gunneridae</taxon>
        <taxon>Pentapetalae</taxon>
        <taxon>asterids</taxon>
        <taxon>campanulids</taxon>
        <taxon>Apiales</taxon>
        <taxon>Apiaceae</taxon>
        <taxon>Apioideae</taxon>
        <taxon>apioid superclade</taxon>
        <taxon>Apieae</taxon>
        <taxon>Apium</taxon>
    </lineage>
</organism>
<keyword evidence="5" id="KW-1185">Reference proteome</keyword>
<feature type="compositionally biased region" description="Polar residues" evidence="2">
    <location>
        <begin position="26"/>
        <end position="35"/>
    </location>
</feature>
<dbReference type="SMART" id="SM00184">
    <property type="entry name" value="RING"/>
    <property type="match status" value="1"/>
</dbReference>
<dbReference type="GO" id="GO:0016567">
    <property type="term" value="P:protein ubiquitination"/>
    <property type="evidence" value="ECO:0007669"/>
    <property type="project" value="TreeGrafter"/>
</dbReference>
<dbReference type="Proteomes" id="UP000593563">
    <property type="component" value="Unassembled WGS sequence"/>
</dbReference>
<name>A0A6L5BA54_APIGR</name>
<dbReference type="PROSITE" id="PS50089">
    <property type="entry name" value="ZF_RING_2"/>
    <property type="match status" value="1"/>
</dbReference>
<dbReference type="InterPro" id="IPR052079">
    <property type="entry name" value="E3_ligase/Copine_domain"/>
</dbReference>
<dbReference type="EMBL" id="WRXP01000921">
    <property type="protein sequence ID" value="KAF1002551.1"/>
    <property type="molecule type" value="Genomic_DNA"/>
</dbReference>
<keyword evidence="1" id="KW-0479">Metal-binding</keyword>
<reference evidence="4" key="1">
    <citation type="submission" date="2020-01" db="EMBL/GenBank/DDBJ databases">
        <title>The Celery Genome Sequence Reveals Sequential Paleo-tetraploidization, Resistance Gene Elimination, Karyotype Evolution, and Functional Innovation in Apiales.</title>
        <authorList>
            <person name="Song X."/>
        </authorList>
    </citation>
    <scope>NUCLEOTIDE SEQUENCE</scope>
    <source>
        <tissue evidence="4">Leaf</tissue>
    </source>
</reference>
<dbReference type="Pfam" id="PF13920">
    <property type="entry name" value="zf-C3HC4_3"/>
    <property type="match status" value="1"/>
</dbReference>
<keyword evidence="1" id="KW-0862">Zinc</keyword>
<dbReference type="GO" id="GO:0004842">
    <property type="term" value="F:ubiquitin-protein transferase activity"/>
    <property type="evidence" value="ECO:0007669"/>
    <property type="project" value="TreeGrafter"/>
</dbReference>
<proteinExistence type="predicted"/>
<gene>
    <name evidence="4" type="ORF">AG4045_001552</name>
</gene>
<protein>
    <recommendedName>
        <fullName evidence="3">RING-type domain-containing protein</fullName>
    </recommendedName>
</protein>
<dbReference type="SUPFAM" id="SSF57850">
    <property type="entry name" value="RING/U-box"/>
    <property type="match status" value="1"/>
</dbReference>
<evidence type="ECO:0000259" key="3">
    <source>
        <dbReference type="PROSITE" id="PS50089"/>
    </source>
</evidence>
<feature type="region of interest" description="Disordered" evidence="2">
    <location>
        <begin position="1"/>
        <end position="35"/>
    </location>
</feature>
<dbReference type="PANTHER" id="PTHR45751:SF11">
    <property type="entry name" value="COPINE FAMILY PROTEIN 2"/>
    <property type="match status" value="1"/>
</dbReference>
<dbReference type="PANTHER" id="PTHR45751">
    <property type="entry name" value="COPINE FAMILY PROTEIN 1"/>
    <property type="match status" value="1"/>
</dbReference>
<evidence type="ECO:0000313" key="4">
    <source>
        <dbReference type="EMBL" id="KAF1002551.1"/>
    </source>
</evidence>
<dbReference type="AlphaFoldDB" id="A0A6L5BA54"/>
<accession>A0A6L5BA54</accession>
<comment type="caution">
    <text evidence="4">The sequence shown here is derived from an EMBL/GenBank/DDBJ whole genome shotgun (WGS) entry which is preliminary data.</text>
</comment>
<dbReference type="GO" id="GO:0008270">
    <property type="term" value="F:zinc ion binding"/>
    <property type="evidence" value="ECO:0007669"/>
    <property type="project" value="UniProtKB-KW"/>
</dbReference>